<evidence type="ECO:0000313" key="2">
    <source>
        <dbReference type="Proteomes" id="UP000244005"/>
    </source>
</evidence>
<organism evidence="1 2">
    <name type="scientific">Marchantia polymorpha</name>
    <name type="common">Common liverwort</name>
    <name type="synonym">Marchantia aquatica</name>
    <dbReference type="NCBI Taxonomy" id="3197"/>
    <lineage>
        <taxon>Eukaryota</taxon>
        <taxon>Viridiplantae</taxon>
        <taxon>Streptophyta</taxon>
        <taxon>Embryophyta</taxon>
        <taxon>Marchantiophyta</taxon>
        <taxon>Marchantiopsida</taxon>
        <taxon>Marchantiidae</taxon>
        <taxon>Marchantiales</taxon>
        <taxon>Marchantiaceae</taxon>
        <taxon>Marchantia</taxon>
    </lineage>
</organism>
<dbReference type="Gramene" id="Mp4g09520.1">
    <property type="protein sequence ID" value="Mp4g09520.1.cds"/>
    <property type="gene ID" value="Mp4g09520"/>
</dbReference>
<dbReference type="AlphaFoldDB" id="A0A2R6WC30"/>
<keyword evidence="2" id="KW-1185">Reference proteome</keyword>
<evidence type="ECO:0000313" key="1">
    <source>
        <dbReference type="EMBL" id="PTQ31415.1"/>
    </source>
</evidence>
<name>A0A2R6WC30_MARPO</name>
<dbReference type="EMBL" id="KZ772784">
    <property type="protein sequence ID" value="PTQ31415.1"/>
    <property type="molecule type" value="Genomic_DNA"/>
</dbReference>
<dbReference type="Proteomes" id="UP000244005">
    <property type="component" value="Unassembled WGS sequence"/>
</dbReference>
<protein>
    <submittedName>
        <fullName evidence="1">Uncharacterized protein</fullName>
    </submittedName>
</protein>
<gene>
    <name evidence="1" type="ORF">MARPO_0112s0057</name>
</gene>
<reference evidence="2" key="1">
    <citation type="journal article" date="2017" name="Cell">
        <title>Insights into land plant evolution garnered from the Marchantia polymorpha genome.</title>
        <authorList>
            <person name="Bowman J.L."/>
            <person name="Kohchi T."/>
            <person name="Yamato K.T."/>
            <person name="Jenkins J."/>
            <person name="Shu S."/>
            <person name="Ishizaki K."/>
            <person name="Yamaoka S."/>
            <person name="Nishihama R."/>
            <person name="Nakamura Y."/>
            <person name="Berger F."/>
            <person name="Adam C."/>
            <person name="Aki S.S."/>
            <person name="Althoff F."/>
            <person name="Araki T."/>
            <person name="Arteaga-Vazquez M.A."/>
            <person name="Balasubrmanian S."/>
            <person name="Barry K."/>
            <person name="Bauer D."/>
            <person name="Boehm C.R."/>
            <person name="Briginshaw L."/>
            <person name="Caballero-Perez J."/>
            <person name="Catarino B."/>
            <person name="Chen F."/>
            <person name="Chiyoda S."/>
            <person name="Chovatia M."/>
            <person name="Davies K.M."/>
            <person name="Delmans M."/>
            <person name="Demura T."/>
            <person name="Dierschke T."/>
            <person name="Dolan L."/>
            <person name="Dorantes-Acosta A.E."/>
            <person name="Eklund D.M."/>
            <person name="Florent S.N."/>
            <person name="Flores-Sandoval E."/>
            <person name="Fujiyama A."/>
            <person name="Fukuzawa H."/>
            <person name="Galik B."/>
            <person name="Grimanelli D."/>
            <person name="Grimwood J."/>
            <person name="Grossniklaus U."/>
            <person name="Hamada T."/>
            <person name="Haseloff J."/>
            <person name="Hetherington A.J."/>
            <person name="Higo A."/>
            <person name="Hirakawa Y."/>
            <person name="Hundley H.N."/>
            <person name="Ikeda Y."/>
            <person name="Inoue K."/>
            <person name="Inoue S.I."/>
            <person name="Ishida S."/>
            <person name="Jia Q."/>
            <person name="Kakita M."/>
            <person name="Kanazawa T."/>
            <person name="Kawai Y."/>
            <person name="Kawashima T."/>
            <person name="Kennedy M."/>
            <person name="Kinose K."/>
            <person name="Kinoshita T."/>
            <person name="Kohara Y."/>
            <person name="Koide E."/>
            <person name="Komatsu K."/>
            <person name="Kopischke S."/>
            <person name="Kubo M."/>
            <person name="Kyozuka J."/>
            <person name="Lagercrantz U."/>
            <person name="Lin S.S."/>
            <person name="Lindquist E."/>
            <person name="Lipzen A.M."/>
            <person name="Lu C.W."/>
            <person name="De Luna E."/>
            <person name="Martienssen R.A."/>
            <person name="Minamino N."/>
            <person name="Mizutani M."/>
            <person name="Mizutani M."/>
            <person name="Mochizuki N."/>
            <person name="Monte I."/>
            <person name="Mosher R."/>
            <person name="Nagasaki H."/>
            <person name="Nakagami H."/>
            <person name="Naramoto S."/>
            <person name="Nishitani K."/>
            <person name="Ohtani M."/>
            <person name="Okamoto T."/>
            <person name="Okumura M."/>
            <person name="Phillips J."/>
            <person name="Pollak B."/>
            <person name="Reinders A."/>
            <person name="Rovekamp M."/>
            <person name="Sano R."/>
            <person name="Sawa S."/>
            <person name="Schmid M.W."/>
            <person name="Shirakawa M."/>
            <person name="Solano R."/>
            <person name="Spunde A."/>
            <person name="Suetsugu N."/>
            <person name="Sugano S."/>
            <person name="Sugiyama A."/>
            <person name="Sun R."/>
            <person name="Suzuki Y."/>
            <person name="Takenaka M."/>
            <person name="Takezawa D."/>
            <person name="Tomogane H."/>
            <person name="Tsuzuki M."/>
            <person name="Ueda T."/>
            <person name="Umeda M."/>
            <person name="Ward J.M."/>
            <person name="Watanabe Y."/>
            <person name="Yazaki K."/>
            <person name="Yokoyama R."/>
            <person name="Yoshitake Y."/>
            <person name="Yotsui I."/>
            <person name="Zachgo S."/>
            <person name="Schmutz J."/>
        </authorList>
    </citation>
    <scope>NUCLEOTIDE SEQUENCE [LARGE SCALE GENOMIC DNA]</scope>
    <source>
        <strain evidence="2">Tak-1</strain>
    </source>
</reference>
<accession>A0A2R6WC30</accession>
<sequence>MTESVVCSGFLYVNMKEADVLFKEGNLSPNIILKTLVLLKLSLRGKIPSLSWMEFDVQRKESPLCSFGTSNWILYIMLFRFSP</sequence>
<proteinExistence type="predicted"/>